<proteinExistence type="predicted"/>
<name>A0A9X6THS4_BACTU</name>
<sequence>MNSFPAYNRFNQQRCTTHPQCFGLGRRRLHWNGGGTKNRKVQQSNPHEVLAPVCGIASIRSVLIPCRHVLRQYHCLAGARRRSSSCGDLPSKLLHKIILQNRSYLERFFSLGTDSEFFLQVKMFFGITFTKSERILIPTVISVGIGSEGKALLKLVIESVGAGPMATDSILIGLDGAKK</sequence>
<accession>A0A9X6THS4</accession>
<comment type="caution">
    <text evidence="1">The sequence shown here is derived from an EMBL/GenBank/DDBJ whole genome shotgun (WGS) entry which is preliminary data.</text>
</comment>
<reference evidence="1 2" key="1">
    <citation type="submission" date="2017-09" db="EMBL/GenBank/DDBJ databases">
        <title>Large-scale bioinformatics analysis of Bacillus genomes uncovers conserved roles of natural products in bacterial physiology.</title>
        <authorList>
            <consortium name="Agbiome Team Llc"/>
            <person name="Bleich R.M."/>
            <person name="Grubbs K.J."/>
            <person name="Santa Maria K.C."/>
            <person name="Allen S.E."/>
            <person name="Farag S."/>
            <person name="Shank E.A."/>
            <person name="Bowers A."/>
        </authorList>
    </citation>
    <scope>NUCLEOTIDE SEQUENCE [LARGE SCALE GENOMIC DNA]</scope>
    <source>
        <strain evidence="1 2">AFS089089</strain>
    </source>
</reference>
<gene>
    <name evidence="1" type="ORF">CON71_29085</name>
</gene>
<evidence type="ECO:0000313" key="2">
    <source>
        <dbReference type="Proteomes" id="UP000220702"/>
    </source>
</evidence>
<dbReference type="EMBL" id="NVNL01000065">
    <property type="protein sequence ID" value="PEA86571.1"/>
    <property type="molecule type" value="Genomic_DNA"/>
</dbReference>
<protein>
    <submittedName>
        <fullName evidence="1">Uncharacterized protein</fullName>
    </submittedName>
</protein>
<dbReference type="AlphaFoldDB" id="A0A9X6THS4"/>
<dbReference type="Proteomes" id="UP000220702">
    <property type="component" value="Unassembled WGS sequence"/>
</dbReference>
<evidence type="ECO:0000313" key="1">
    <source>
        <dbReference type="EMBL" id="PEA86571.1"/>
    </source>
</evidence>
<organism evidence="1 2">
    <name type="scientific">Bacillus thuringiensis</name>
    <dbReference type="NCBI Taxonomy" id="1428"/>
    <lineage>
        <taxon>Bacteria</taxon>
        <taxon>Bacillati</taxon>
        <taxon>Bacillota</taxon>
        <taxon>Bacilli</taxon>
        <taxon>Bacillales</taxon>
        <taxon>Bacillaceae</taxon>
        <taxon>Bacillus</taxon>
        <taxon>Bacillus cereus group</taxon>
    </lineage>
</organism>